<reference evidence="3" key="1">
    <citation type="submission" date="2018-06" db="EMBL/GenBank/DDBJ databases">
        <title>Genome assembly of Danube salmon.</title>
        <authorList>
            <person name="Macqueen D.J."/>
            <person name="Gundappa M.K."/>
        </authorList>
    </citation>
    <scope>NUCLEOTIDE SEQUENCE [LARGE SCALE GENOMIC DNA]</scope>
</reference>
<proteinExistence type="predicted"/>
<name>A0A4W5PPK0_9TELE</name>
<dbReference type="GeneTree" id="ENSGT00990000214332"/>
<sequence>IYNLKNEFQSSNLSWDINIEKYDTYHCLCVSSTGQYPTMYSVKEQVFNCIQRWLVFQTIAALVYRFSYAWGYYTGGKTIFCNEMLFISYSIMLYILML</sequence>
<dbReference type="STRING" id="62062.ENSHHUP00000063565"/>
<keyword evidence="1" id="KW-0812">Transmembrane</keyword>
<evidence type="ECO:0000313" key="2">
    <source>
        <dbReference type="Ensembl" id="ENSHHUP00000063565.1"/>
    </source>
</evidence>
<dbReference type="Proteomes" id="UP000314982">
    <property type="component" value="Unassembled WGS sequence"/>
</dbReference>
<evidence type="ECO:0000313" key="3">
    <source>
        <dbReference type="Proteomes" id="UP000314982"/>
    </source>
</evidence>
<keyword evidence="1" id="KW-0472">Membrane</keyword>
<keyword evidence="3" id="KW-1185">Reference proteome</keyword>
<dbReference type="InterPro" id="IPR023352">
    <property type="entry name" value="MAPEG-like_dom_sf"/>
</dbReference>
<protein>
    <submittedName>
        <fullName evidence="2">Uncharacterized protein</fullName>
    </submittedName>
</protein>
<dbReference type="SUPFAM" id="SSF161084">
    <property type="entry name" value="MAPEG domain-like"/>
    <property type="match status" value="1"/>
</dbReference>
<organism evidence="2 3">
    <name type="scientific">Hucho hucho</name>
    <name type="common">huchen</name>
    <dbReference type="NCBI Taxonomy" id="62062"/>
    <lineage>
        <taxon>Eukaryota</taxon>
        <taxon>Metazoa</taxon>
        <taxon>Chordata</taxon>
        <taxon>Craniata</taxon>
        <taxon>Vertebrata</taxon>
        <taxon>Euteleostomi</taxon>
        <taxon>Actinopterygii</taxon>
        <taxon>Neopterygii</taxon>
        <taxon>Teleostei</taxon>
        <taxon>Protacanthopterygii</taxon>
        <taxon>Salmoniformes</taxon>
        <taxon>Salmonidae</taxon>
        <taxon>Salmoninae</taxon>
        <taxon>Hucho</taxon>
    </lineage>
</organism>
<dbReference type="Ensembl" id="ENSHHUT00000065711.1">
    <property type="protein sequence ID" value="ENSHHUP00000063565.1"/>
    <property type="gene ID" value="ENSHHUG00000037548.1"/>
</dbReference>
<feature type="transmembrane region" description="Helical" evidence="1">
    <location>
        <begin position="79"/>
        <end position="97"/>
    </location>
</feature>
<keyword evidence="1" id="KW-1133">Transmembrane helix</keyword>
<accession>A0A4W5PPK0</accession>
<dbReference type="AlphaFoldDB" id="A0A4W5PPK0"/>
<evidence type="ECO:0000256" key="1">
    <source>
        <dbReference type="SAM" id="Phobius"/>
    </source>
</evidence>
<reference evidence="2" key="3">
    <citation type="submission" date="2025-09" db="UniProtKB">
        <authorList>
            <consortium name="Ensembl"/>
        </authorList>
    </citation>
    <scope>IDENTIFICATION</scope>
</reference>
<reference evidence="2" key="2">
    <citation type="submission" date="2025-08" db="UniProtKB">
        <authorList>
            <consortium name="Ensembl"/>
        </authorList>
    </citation>
    <scope>IDENTIFICATION</scope>
</reference>